<dbReference type="OrthoDB" id="2906425at2759"/>
<evidence type="ECO:0000313" key="2">
    <source>
        <dbReference type="EMBL" id="EGD99546.1"/>
    </source>
</evidence>
<organism evidence="2 3">
    <name type="scientific">Trichophyton tonsurans (strain CBS 112818)</name>
    <name type="common">Scalp ringworm fungus</name>
    <dbReference type="NCBI Taxonomy" id="647933"/>
    <lineage>
        <taxon>Eukaryota</taxon>
        <taxon>Fungi</taxon>
        <taxon>Dikarya</taxon>
        <taxon>Ascomycota</taxon>
        <taxon>Pezizomycotina</taxon>
        <taxon>Eurotiomycetes</taxon>
        <taxon>Eurotiomycetidae</taxon>
        <taxon>Onygenales</taxon>
        <taxon>Arthrodermataceae</taxon>
        <taxon>Trichophyton</taxon>
    </lineage>
</organism>
<dbReference type="HOGENOM" id="CLU_021768_3_0_1"/>
<dbReference type="CDD" id="cd05120">
    <property type="entry name" value="APH_ChoK_like"/>
    <property type="match status" value="1"/>
</dbReference>
<dbReference type="PANTHER" id="PTHR21310:SF55">
    <property type="entry name" value="AMINOGLYCOSIDE PHOSPHOTRANSFERASE DOMAIN-CONTAINING PROTEIN"/>
    <property type="match status" value="1"/>
</dbReference>
<dbReference type="InterPro" id="IPR051678">
    <property type="entry name" value="AGP_Transferase"/>
</dbReference>
<keyword evidence="3" id="KW-1185">Reference proteome</keyword>
<dbReference type="AlphaFoldDB" id="F2S7J7"/>
<protein>
    <submittedName>
        <fullName evidence="2">Serine/threonine protein kinase</fullName>
    </submittedName>
</protein>
<keyword evidence="2" id="KW-0808">Transferase</keyword>
<name>F2S7J7_TRIT1</name>
<dbReference type="EMBL" id="GG698523">
    <property type="protein sequence ID" value="EGD99546.1"/>
    <property type="molecule type" value="Genomic_DNA"/>
</dbReference>
<dbReference type="Proteomes" id="UP000009172">
    <property type="component" value="Unassembled WGS sequence"/>
</dbReference>
<keyword evidence="2" id="KW-0418">Kinase</keyword>
<dbReference type="PANTHER" id="PTHR21310">
    <property type="entry name" value="AMINOGLYCOSIDE PHOSPHOTRANSFERASE-RELATED-RELATED"/>
    <property type="match status" value="1"/>
</dbReference>
<feature type="domain" description="Aminoglycoside phosphotransferase" evidence="1">
    <location>
        <begin position="70"/>
        <end position="278"/>
    </location>
</feature>
<gene>
    <name evidence="2" type="ORF">TESG_06813</name>
</gene>
<dbReference type="GO" id="GO:0004674">
    <property type="term" value="F:protein serine/threonine kinase activity"/>
    <property type="evidence" value="ECO:0007669"/>
    <property type="project" value="UniProtKB-KW"/>
</dbReference>
<reference evidence="3" key="1">
    <citation type="journal article" date="2012" name="MBio">
        <title>Comparative genome analysis of Trichophyton rubrum and related dermatophytes reveals candidate genes involved in infection.</title>
        <authorList>
            <person name="Martinez D.A."/>
            <person name="Oliver B.G."/>
            <person name="Graeser Y."/>
            <person name="Goldberg J.M."/>
            <person name="Li W."/>
            <person name="Martinez-Rossi N.M."/>
            <person name="Monod M."/>
            <person name="Shelest E."/>
            <person name="Barton R.C."/>
            <person name="Birch E."/>
            <person name="Brakhage A.A."/>
            <person name="Chen Z."/>
            <person name="Gurr S.J."/>
            <person name="Heiman D."/>
            <person name="Heitman J."/>
            <person name="Kosti I."/>
            <person name="Rossi A."/>
            <person name="Saif S."/>
            <person name="Samalova M."/>
            <person name="Saunders C.W."/>
            <person name="Shea T."/>
            <person name="Summerbell R.C."/>
            <person name="Xu J."/>
            <person name="Young S."/>
            <person name="Zeng Q."/>
            <person name="Birren B.W."/>
            <person name="Cuomo C.A."/>
            <person name="White T.C."/>
        </authorList>
    </citation>
    <scope>NUCLEOTIDE SEQUENCE [LARGE SCALE GENOMIC DNA]</scope>
    <source>
        <strain evidence="3">CBS 112818</strain>
    </source>
</reference>
<keyword evidence="2" id="KW-0723">Serine/threonine-protein kinase</keyword>
<evidence type="ECO:0000313" key="3">
    <source>
        <dbReference type="Proteomes" id="UP000009172"/>
    </source>
</evidence>
<dbReference type="SUPFAM" id="SSF56112">
    <property type="entry name" value="Protein kinase-like (PK-like)"/>
    <property type="match status" value="1"/>
</dbReference>
<dbReference type="InterPro" id="IPR011009">
    <property type="entry name" value="Kinase-like_dom_sf"/>
</dbReference>
<dbReference type="Gene3D" id="3.90.1200.10">
    <property type="match status" value="1"/>
</dbReference>
<evidence type="ECO:0000259" key="1">
    <source>
        <dbReference type="Pfam" id="PF01636"/>
    </source>
</evidence>
<proteinExistence type="predicted"/>
<dbReference type="Pfam" id="PF01636">
    <property type="entry name" value="APH"/>
    <property type="match status" value="1"/>
</dbReference>
<sequence length="294" mass="34343">MSWRRGKERDVDRHRSHRLRGAGNKIYWIRRFLTLLALKTTAKFFKRDGYCIPISRHKIVKTGAWVHLTEAATMKFVAENTSIPVPKVHCAFVHKDRAYIVMERIRGASLASTFNKCSGESREKIFAQLKDMLLELRTLKPPPGTGVHSFAGGSLYDSRIARCQPRFGPFKTIQDFHLWLRDGFEPPEDRPKQIEPDEWEDLKHMVEMQDGPWPEPVFTHGDLNPSNILVQGGKVVSIIDWEFAGWYPSYWEYTAAYQVMYTKTQWQGLIGNFLDPYTELLRAERTRQRWWGEI</sequence>
<accession>F2S7J7</accession>
<dbReference type="InterPro" id="IPR002575">
    <property type="entry name" value="Aminoglycoside_PTrfase"/>
</dbReference>